<dbReference type="Pfam" id="PF13242">
    <property type="entry name" value="Hydrolase_like"/>
    <property type="match status" value="1"/>
</dbReference>
<dbReference type="GO" id="GO:0005737">
    <property type="term" value="C:cytoplasm"/>
    <property type="evidence" value="ECO:0007669"/>
    <property type="project" value="TreeGrafter"/>
</dbReference>
<proteinExistence type="predicted"/>
<sequence length="294" mass="32102">MSETTRFPMPQAPQIIDTLDRLTGSYDAVLCDVWGVVHNGVSVFPEACAALSRARAAGKAVVLITNSPRPHRGVEEQLGVLGVPDDAWDRVVTSGDVTRDLIRTAPRRLFHIGPDRDQAIFDGIDVDLVEDFEASGVVCTGLFDDENETPEDYAEMLERLRMRDLPFICANPDIIVERGDRHIWCAGALARDYGLLGGRTLIAGKPHRPIYEAAFKAAGEIMGRELARDRALAIGDGVLTDVKGADQYGIDVLFVTDGIHAREYGNGQGPEPERLAAFLETHGHNPVAAIPRLR</sequence>
<organism evidence="1 2">
    <name type="scientific">Nitratireductor aquibiodomus</name>
    <dbReference type="NCBI Taxonomy" id="204799"/>
    <lineage>
        <taxon>Bacteria</taxon>
        <taxon>Pseudomonadati</taxon>
        <taxon>Pseudomonadota</taxon>
        <taxon>Alphaproteobacteria</taxon>
        <taxon>Hyphomicrobiales</taxon>
        <taxon>Phyllobacteriaceae</taxon>
        <taxon>Nitratireductor</taxon>
    </lineage>
</organism>
<protein>
    <submittedName>
        <fullName evidence="1">HAD-superfamily class IIA hydrolase, TIGR01459</fullName>
    </submittedName>
</protein>
<keyword evidence="1" id="KW-0378">Hydrolase</keyword>
<accession>A0A1H4MER6</accession>
<dbReference type="PANTHER" id="PTHR19288:SF90">
    <property type="entry name" value="OS08G0542600 PROTEIN"/>
    <property type="match status" value="1"/>
</dbReference>
<dbReference type="Pfam" id="PF13344">
    <property type="entry name" value="Hydrolase_6"/>
    <property type="match status" value="1"/>
</dbReference>
<evidence type="ECO:0000313" key="1">
    <source>
        <dbReference type="EMBL" id="SEB81413.1"/>
    </source>
</evidence>
<keyword evidence="2" id="KW-1185">Reference proteome</keyword>
<dbReference type="AlphaFoldDB" id="A0A1H4MER6"/>
<dbReference type="Gene3D" id="3.40.50.1000">
    <property type="entry name" value="HAD superfamily/HAD-like"/>
    <property type="match status" value="2"/>
</dbReference>
<dbReference type="PANTHER" id="PTHR19288">
    <property type="entry name" value="4-NITROPHENYLPHOSPHATASE-RELATED"/>
    <property type="match status" value="1"/>
</dbReference>
<reference evidence="2" key="1">
    <citation type="submission" date="2016-10" db="EMBL/GenBank/DDBJ databases">
        <authorList>
            <person name="Varghese N."/>
            <person name="Submissions S."/>
        </authorList>
    </citation>
    <scope>NUCLEOTIDE SEQUENCE [LARGE SCALE GENOMIC DNA]</scope>
    <source>
        <strain evidence="2">ES.061</strain>
    </source>
</reference>
<dbReference type="SUPFAM" id="SSF56784">
    <property type="entry name" value="HAD-like"/>
    <property type="match status" value="1"/>
</dbReference>
<name>A0A1H4MER6_9HYPH</name>
<dbReference type="CDD" id="cd07525">
    <property type="entry name" value="HAD_like"/>
    <property type="match status" value="1"/>
</dbReference>
<dbReference type="InterPro" id="IPR006357">
    <property type="entry name" value="HAD-SF_hydro_IIA"/>
</dbReference>
<dbReference type="InterPro" id="IPR006356">
    <property type="entry name" value="HAD-SF_hydro_IIA_hyp3"/>
</dbReference>
<gene>
    <name evidence="1" type="ORF">SAMN05216452_3278</name>
</gene>
<dbReference type="EMBL" id="FNSL01000001">
    <property type="protein sequence ID" value="SEB81413.1"/>
    <property type="molecule type" value="Genomic_DNA"/>
</dbReference>
<evidence type="ECO:0000313" key="2">
    <source>
        <dbReference type="Proteomes" id="UP000199064"/>
    </source>
</evidence>
<dbReference type="NCBIfam" id="TIGR01460">
    <property type="entry name" value="HAD-SF-IIA"/>
    <property type="match status" value="1"/>
</dbReference>
<dbReference type="Proteomes" id="UP000199064">
    <property type="component" value="Unassembled WGS sequence"/>
</dbReference>
<dbReference type="InterPro" id="IPR036412">
    <property type="entry name" value="HAD-like_sf"/>
</dbReference>
<dbReference type="NCBIfam" id="TIGR01459">
    <property type="entry name" value="HAD-SF-IIA-hyp4"/>
    <property type="match status" value="1"/>
</dbReference>
<dbReference type="InterPro" id="IPR023214">
    <property type="entry name" value="HAD_sf"/>
</dbReference>
<dbReference type="GO" id="GO:0016791">
    <property type="term" value="F:phosphatase activity"/>
    <property type="evidence" value="ECO:0007669"/>
    <property type="project" value="TreeGrafter"/>
</dbReference>